<feature type="region of interest" description="Disordered" evidence="1">
    <location>
        <begin position="766"/>
        <end position="866"/>
    </location>
</feature>
<feature type="compositionally biased region" description="Polar residues" evidence="1">
    <location>
        <begin position="319"/>
        <end position="328"/>
    </location>
</feature>
<feature type="compositionally biased region" description="Basic and acidic residues" evidence="1">
    <location>
        <begin position="529"/>
        <end position="544"/>
    </location>
</feature>
<feature type="compositionally biased region" description="Basic residues" evidence="1">
    <location>
        <begin position="373"/>
        <end position="383"/>
    </location>
</feature>
<gene>
    <name evidence="2" type="ORF">PTTW11_03700</name>
</gene>
<dbReference type="PANTHER" id="PTHR28122:SF1">
    <property type="entry name" value="E3 UBIQUITIN-PROTEIN LIGASE SUBSTRATE RECEPTOR MMS22"/>
    <property type="match status" value="1"/>
</dbReference>
<feature type="region of interest" description="Disordered" evidence="1">
    <location>
        <begin position="529"/>
        <end position="609"/>
    </location>
</feature>
<feature type="region of interest" description="Disordered" evidence="1">
    <location>
        <begin position="29"/>
        <end position="237"/>
    </location>
</feature>
<feature type="compositionally biased region" description="Basic residues" evidence="1">
    <location>
        <begin position="687"/>
        <end position="698"/>
    </location>
</feature>
<dbReference type="EMBL" id="HG992979">
    <property type="protein sequence ID" value="CAE7024075.1"/>
    <property type="molecule type" value="Genomic_DNA"/>
</dbReference>
<name>A0A6S6VMB2_9PLEO</name>
<dbReference type="GO" id="GO:0035361">
    <property type="term" value="C:Cul8-RING ubiquitin ligase complex"/>
    <property type="evidence" value="ECO:0007669"/>
    <property type="project" value="TreeGrafter"/>
</dbReference>
<evidence type="ECO:0000256" key="1">
    <source>
        <dbReference type="SAM" id="MobiDB-lite"/>
    </source>
</evidence>
<feature type="compositionally biased region" description="Pro residues" evidence="1">
    <location>
        <begin position="145"/>
        <end position="159"/>
    </location>
</feature>
<protein>
    <submittedName>
        <fullName evidence="2">Mus7 multi-domain protein</fullName>
    </submittedName>
</protein>
<organism evidence="2 3">
    <name type="scientific">Pyrenophora teres f. teres</name>
    <dbReference type="NCBI Taxonomy" id="97479"/>
    <lineage>
        <taxon>Eukaryota</taxon>
        <taxon>Fungi</taxon>
        <taxon>Dikarya</taxon>
        <taxon>Ascomycota</taxon>
        <taxon>Pezizomycotina</taxon>
        <taxon>Dothideomycetes</taxon>
        <taxon>Pleosporomycetidae</taxon>
        <taxon>Pleosporales</taxon>
        <taxon>Pleosporineae</taxon>
        <taxon>Pleosporaceae</taxon>
        <taxon>Pyrenophora</taxon>
    </lineage>
</organism>
<feature type="compositionally biased region" description="Polar residues" evidence="1">
    <location>
        <begin position="568"/>
        <end position="579"/>
    </location>
</feature>
<dbReference type="GO" id="GO:0005634">
    <property type="term" value="C:nucleus"/>
    <property type="evidence" value="ECO:0007669"/>
    <property type="project" value="InterPro"/>
</dbReference>
<feature type="compositionally biased region" description="Polar residues" evidence="1">
    <location>
        <begin position="466"/>
        <end position="476"/>
    </location>
</feature>
<dbReference type="GO" id="GO:0031297">
    <property type="term" value="P:replication fork processing"/>
    <property type="evidence" value="ECO:0007669"/>
    <property type="project" value="InterPro"/>
</dbReference>
<sequence length="2275" mass="254459">MPSTCTLNLAPPTSNGIKICRRAQMSKWRQKGFVQDSDEEEDESQLESQASEHNAALSGRVERVQDSAEHQTTTKEVRENGKDGGANSYATGNIQQPEREETTVKTPTKQTSPRRPTPSPFTPRVATESPDPLQSSPTPKSRRILPPPPPQPPPCPSPQPSSAVSIPQLNDGVTLPPQFTSKLATPPQVAFPDNAGNIAQAPNVLNDFGIAPLSDNSDDDLSDPPTDMESPPFSFGMPHRRTAVQVVIPSSAALQRQIADDWAGREFRQRKPIQLHPYVLEDQMYRRKVESRGLKPVRRARSQSPKRHPRHQNDESQEQEFNPDQSPRSSPPDAEIPVSTPLVPRPRKDAQSIDTIRLPVSASNRRLPATQLRHPHAAKRRRLNFASTQADAPPRSIFEDAGLPNDIWSIPPNSPPNSSSPPLNGNKPARPLGGLRVMTPLPNLPTPSTSSVMQDDPQHLPESDSDTVPRSVQRSGSELRRPTRVIITDSSSSADSGSEAEQSDNELQHVGRKIKGVLPASWLRFDRQAQERRQAQQRARERAHVAPSPEPTAPLRGVAQRVRKSAGRPQQLSASNTPSKGPVVISDESEDELRAPPVSRHRQDAQTTVEDASVLAAMFDSRYADDDNLSDMEHDHLPLPTLGGTGAKRKRQTKLTDAFAKSKKVRSSNTITRAAGHGKQSSIGQLGKRKSGGPKTLRRTLPPAMSVIDVDLSPTQSGGNVPQFIKIARRQALRRPDLARQSPKNKQIRLHNAEDTSEANVILQQWRQGTLKPKANVKSQRHKYRHPLENRTGNQQHTDVQSRSAKGLDRQSEPDTNNSRRRKNIPQGLHLFQRCSAQKSKSTQRGKKNKLPSNPPARAAHKEPLPFRTAQLEGDENDFGRNHRKAAFEKGLLRADQRFALQLPNDQHFVNPQIARYLADDSAELPPLPSAKDIGERAAEIPREPTPPVKRRLKRKPTAQRIDVEAREYRQPSEPAVQEVLKNVVVQLPEAASEPSLPVLNGLGPYGTRYPITFDVHSLASDTYFHSSTFIGSEEFRRALSVDKPNGRHLDDSAGHFTISHFGQSVKCGPWNDELSSRLYDLVRFALAPTKVHTSNTSTSGVQDVLLDTSALVRSLVRYISDYLSFLDPIDRKDCVVKLTQLCQLIFDDILVANDLVGSPNPTNGQYALRTMTYLLVMSQQLYRIAQHTVVDPSSQVGTKTLVESISKTVVNSLVRHSIEELGKFLEKNKRHSVRENGIQDNDVVVESTVICMHVLDEMEMPAWSFWDLTSKELCSKVVSATHVSAIETTWATLFTFLPFNEIDVSGIPLRSRRETFHNDNWICIRDLLRRVFELYPSTYKKHSSSLNEYVRANLARGHRLMTYWHWRRPELMLNAVIDFFRKNGLKNLRREAGGGSVPFLNNLVAEQSLTVEQSENSFHITLKCLALGLQGMKNACSEKKIRSFVFRSVPNHGRAYPKDQPLDEENLVALRNHHDLASTLYWAAPSACRPNVGNIRDLVNHESSHREACRVSVRAWANLATFQLSTDEPYSSAQPFALWHKDIMHQTLKQYKLAKSEADDYLKSGVLDGTTDVSMVMVRQTMERNQEQVIATLRDSVAGMKKATQNANDQSSLRMFLIDSDIMHLLELPLFEDRRLVNVIRDTLQLLQVFAALQKAKSKEEVSQQTSEESQDYGDFPDMDDLDGVTLDVPARAAQQSGLDFIHKPLWHLLSNAFGAESSPDENLLMDCVDTWIRIAECQVASGERSWSYFLESFSPVSWKQLRQTEQTRKFSPYFMAAIVDCDVAVYEEHRHEFFHALLTCLVERESMLRFQSKLLLAIARTDGHHHLMQNLPFFRDLDTGEWDITPDTLRTRRLNLISSILSNMRDHVLTTLLSAPAHVSELKRSYASMLKYFMTTMQHNYQQLRQGTTVTGAYVEFVQKIVQFLKQYTSDICPVLPFFTDSVAFPLPAADPTYVVARLCGYAPKLSDPGTAKQLSVFVQTVAQQAAADTQQTYLVNQLCTALCTDEALTADRIALRDALLQSIFPVYIEEAFSSTTAFVIAGPLLSALPSILETLLFDLRVTNPDNLAAVLNCLVAISHAFIRGTEKLKNKPQALREPHVLAAMRYMCQAMVSLLPTLEYVCARSCNEAMTPQPPPLVMYFYEFTGFLTDMFRGGPAAALEVGVPHYSASAHTSPLSKHTPDLLSFTRRGLVNGLETNWSQNADGVVFFCHGNARREVVFDIGSWEGERDGLGRAVGRLREMIEGLWGNWVEVGGCVEDAMEERGCADFMVV</sequence>
<reference evidence="2" key="1">
    <citation type="submission" date="2021-02" db="EMBL/GenBank/DDBJ databases">
        <authorList>
            <person name="Syme A R."/>
            <person name="Syme A R."/>
            <person name="Moolhuijzen P."/>
        </authorList>
    </citation>
    <scope>NUCLEOTIDE SEQUENCE</scope>
    <source>
        <strain evidence="2">W1-1</strain>
    </source>
</reference>
<proteinExistence type="predicted"/>
<evidence type="ECO:0000313" key="3">
    <source>
        <dbReference type="Proteomes" id="UP000472372"/>
    </source>
</evidence>
<dbReference type="GO" id="GO:0000724">
    <property type="term" value="P:double-strand break repair via homologous recombination"/>
    <property type="evidence" value="ECO:0007669"/>
    <property type="project" value="TreeGrafter"/>
</dbReference>
<evidence type="ECO:0000313" key="2">
    <source>
        <dbReference type="EMBL" id="CAE7024075.1"/>
    </source>
</evidence>
<feature type="compositionally biased region" description="Low complexity" evidence="1">
    <location>
        <begin position="489"/>
        <end position="500"/>
    </location>
</feature>
<dbReference type="Proteomes" id="UP000472372">
    <property type="component" value="Chromosome 3"/>
</dbReference>
<dbReference type="Pfam" id="PF09462">
    <property type="entry name" value="Mus7"/>
    <property type="match status" value="1"/>
</dbReference>
<feature type="compositionally biased region" description="Low complexity" evidence="1">
    <location>
        <begin position="105"/>
        <end position="114"/>
    </location>
</feature>
<feature type="compositionally biased region" description="Acidic residues" evidence="1">
    <location>
        <begin position="36"/>
        <end position="45"/>
    </location>
</feature>
<feature type="region of interest" description="Disordered" evidence="1">
    <location>
        <begin position="290"/>
        <end position="511"/>
    </location>
</feature>
<feature type="compositionally biased region" description="Polar residues" evidence="1">
    <location>
        <begin position="791"/>
        <end position="804"/>
    </location>
</feature>
<accession>A0A6S6VMB2</accession>
<feature type="region of interest" description="Disordered" evidence="1">
    <location>
        <begin position="661"/>
        <end position="700"/>
    </location>
</feature>
<dbReference type="InterPro" id="IPR019021">
    <property type="entry name" value="Mms22"/>
</dbReference>
<feature type="compositionally biased region" description="Basic and acidic residues" evidence="1">
    <location>
        <begin position="60"/>
        <end position="82"/>
    </location>
</feature>
<feature type="compositionally biased region" description="Basic residues" evidence="1">
    <location>
        <begin position="295"/>
        <end position="310"/>
    </location>
</feature>
<dbReference type="PANTHER" id="PTHR28122">
    <property type="entry name" value="E3 UBIQUITIN-PROTEIN LIGASE SUBSTRATE RECEPTOR MMS22"/>
    <property type="match status" value="1"/>
</dbReference>